<evidence type="ECO:0000313" key="2">
    <source>
        <dbReference type="Proteomes" id="UP000035083"/>
    </source>
</evidence>
<name>L7LDV3_9ACTN</name>
<evidence type="ECO:0000313" key="1">
    <source>
        <dbReference type="EMBL" id="GAC59315.1"/>
    </source>
</evidence>
<dbReference type="Proteomes" id="UP000035083">
    <property type="component" value="Unassembled WGS sequence"/>
</dbReference>
<reference evidence="1 2" key="1">
    <citation type="submission" date="2012-12" db="EMBL/GenBank/DDBJ databases">
        <title>Whole genome shotgun sequence of Gordonia sihwensis NBRC 108236.</title>
        <authorList>
            <person name="Yoshida I."/>
            <person name="Hosoyama A."/>
            <person name="Tsuchikane K."/>
            <person name="Ando Y."/>
            <person name="Baba S."/>
            <person name="Ohji S."/>
            <person name="Hamada M."/>
            <person name="Tamura T."/>
            <person name="Yamazoe A."/>
            <person name="Yamazaki S."/>
            <person name="Fujita N."/>
        </authorList>
    </citation>
    <scope>NUCLEOTIDE SEQUENCE [LARGE SCALE GENOMIC DNA]</scope>
    <source>
        <strain evidence="1 2">NBRC 108236</strain>
    </source>
</reference>
<accession>L7LDV3</accession>
<comment type="caution">
    <text evidence="1">The sequence shown here is derived from an EMBL/GenBank/DDBJ whole genome shotgun (WGS) entry which is preliminary data.</text>
</comment>
<proteinExistence type="predicted"/>
<sequence>MRVVAVAEHIKRVSKYELTRLRTVAAAMREDGRDGIAGEYTGRADEIEKHLDHLAGIKNATINGSALDDHAARIADWLIDNGWTPPEDILLFAEEGADRD</sequence>
<dbReference type="AlphaFoldDB" id="L7LDV3"/>
<keyword evidence="2" id="KW-1185">Reference proteome</keyword>
<dbReference type="EMBL" id="BANU01000001">
    <property type="protein sequence ID" value="GAC59315.1"/>
    <property type="molecule type" value="Genomic_DNA"/>
</dbReference>
<organism evidence="1 2">
    <name type="scientific">Gordonia sihwensis NBRC 108236</name>
    <dbReference type="NCBI Taxonomy" id="1223544"/>
    <lineage>
        <taxon>Bacteria</taxon>
        <taxon>Bacillati</taxon>
        <taxon>Actinomycetota</taxon>
        <taxon>Actinomycetes</taxon>
        <taxon>Mycobacteriales</taxon>
        <taxon>Gordoniaceae</taxon>
        <taxon>Gordonia</taxon>
    </lineage>
</organism>
<protein>
    <submittedName>
        <fullName evidence="1">Uncharacterized protein</fullName>
    </submittedName>
</protein>
<gene>
    <name evidence="1" type="ORF">GSI01S_01_02810</name>
</gene>